<dbReference type="PANTHER" id="PTHR47926">
    <property type="entry name" value="PENTATRICOPEPTIDE REPEAT-CONTAINING PROTEIN"/>
    <property type="match status" value="1"/>
</dbReference>
<dbReference type="PROSITE" id="PS51375">
    <property type="entry name" value="PPR"/>
    <property type="match status" value="4"/>
</dbReference>
<dbReference type="Gene3D" id="1.25.40.10">
    <property type="entry name" value="Tetratricopeptide repeat domain"/>
    <property type="match status" value="5"/>
</dbReference>
<feature type="repeat" description="PPR" evidence="2">
    <location>
        <begin position="321"/>
        <end position="355"/>
    </location>
</feature>
<dbReference type="Pfam" id="PF13812">
    <property type="entry name" value="PPR_3"/>
    <property type="match status" value="1"/>
</dbReference>
<sequence length="586" mass="65296">MVLNLLHWRSLSSSYLLKPTPPLFRFSFAFPFTNLTSFSNKQFIKNTSKHNSSNPKVTSFLRLFDLCRNIENLKPLGSVLIVRDLMRDEYVVAEFIISCFHLGAPELALSAFEAIEKPSVFLQNLMIRRLCDHGLFEDVLCVYLKCRVLGCPSDDFTFPFVIKACTALGAVWIAEGVHCIVLRTSFEENLVIQTALVDFYAKTGRMVKARLVLDKISQPDLVTWNALISGYSLNGFDKEVFEVLRQINEMGLKPNVSTFASIIPLCTRMKCLDIGKSIHGFVVKSGFSSDEFLTPALISMYAGGGNLFIARDLFDSAAEKNVVIWNSMISAYAQNQKSSEAFKMFQQMLKANMQPNVVTFVSIIPCVRTLLTFGMVNPFMLMRNLLSWNSMISGYGHNGLWEASMDAFCDMQFEGFDPDAISIVNILSACSKLEAILLGKAAHAFSFRKEFDSNLNISNALLAFYSDCGKLSSSFKLFQKMPLRNAISWNTLISGCVHNGDTKKAVALLHKMQQEKMELDLVTLISIIPICRVAENLIQGMTLHGYAIKTGFACDVSLVNALISMYFNCGDINAGKFLLKSCLGGA</sequence>
<reference evidence="3 4" key="1">
    <citation type="journal article" date="2018" name="PLoS Genet.">
        <title>Population sequencing reveals clonal diversity and ancestral inbreeding in the grapevine cultivar Chardonnay.</title>
        <authorList>
            <person name="Roach M.J."/>
            <person name="Johnson D.L."/>
            <person name="Bohlmann J."/>
            <person name="van Vuuren H.J."/>
            <person name="Jones S.J."/>
            <person name="Pretorius I.S."/>
            <person name="Schmidt S.A."/>
            <person name="Borneman A.R."/>
        </authorList>
    </citation>
    <scope>NUCLEOTIDE SEQUENCE [LARGE SCALE GENOMIC DNA]</scope>
    <source>
        <strain evidence="4">cv. Chardonnay</strain>
        <tissue evidence="3">Leaf</tissue>
    </source>
</reference>
<dbReference type="PANTHER" id="PTHR47926:SF347">
    <property type="entry name" value="PENTATRICOPEPTIDE REPEAT-CONTAINING PROTEIN"/>
    <property type="match status" value="1"/>
</dbReference>
<dbReference type="Pfam" id="PF13041">
    <property type="entry name" value="PPR_2"/>
    <property type="match status" value="3"/>
</dbReference>
<dbReference type="Proteomes" id="UP000288805">
    <property type="component" value="Unassembled WGS sequence"/>
</dbReference>
<dbReference type="EMBL" id="QGNW01000005">
    <property type="protein sequence ID" value="RVX21373.1"/>
    <property type="molecule type" value="Genomic_DNA"/>
</dbReference>
<dbReference type="InterPro" id="IPR002885">
    <property type="entry name" value="PPR_rpt"/>
</dbReference>
<proteinExistence type="predicted"/>
<evidence type="ECO:0000313" key="4">
    <source>
        <dbReference type="Proteomes" id="UP000288805"/>
    </source>
</evidence>
<evidence type="ECO:0000256" key="1">
    <source>
        <dbReference type="ARBA" id="ARBA00022737"/>
    </source>
</evidence>
<evidence type="ECO:0000256" key="2">
    <source>
        <dbReference type="PROSITE-ProRule" id="PRU00708"/>
    </source>
</evidence>
<dbReference type="GO" id="GO:0009451">
    <property type="term" value="P:RNA modification"/>
    <property type="evidence" value="ECO:0007669"/>
    <property type="project" value="InterPro"/>
</dbReference>
<accession>A0A438KJJ3</accession>
<dbReference type="InterPro" id="IPR011990">
    <property type="entry name" value="TPR-like_helical_dom_sf"/>
</dbReference>
<evidence type="ECO:0000313" key="3">
    <source>
        <dbReference type="EMBL" id="RVX21373.1"/>
    </source>
</evidence>
<comment type="caution">
    <text evidence="3">The sequence shown here is derived from an EMBL/GenBank/DDBJ whole genome shotgun (WGS) entry which is preliminary data.</text>
</comment>
<dbReference type="NCBIfam" id="TIGR00756">
    <property type="entry name" value="PPR"/>
    <property type="match status" value="4"/>
</dbReference>
<dbReference type="FunFam" id="1.25.40.10:FF:000073">
    <property type="entry name" value="Pentatricopeptide repeat-containing protein chloroplastic"/>
    <property type="match status" value="1"/>
</dbReference>
<name>A0A438KJJ3_VITVI</name>
<protein>
    <submittedName>
        <fullName evidence="3">Putative pentatricopeptide repeat-containing protein, mitochondrial</fullName>
    </submittedName>
</protein>
<keyword evidence="1" id="KW-0677">Repeat</keyword>
<feature type="repeat" description="PPR" evidence="2">
    <location>
        <begin position="485"/>
        <end position="519"/>
    </location>
</feature>
<dbReference type="GO" id="GO:0003723">
    <property type="term" value="F:RNA binding"/>
    <property type="evidence" value="ECO:0007669"/>
    <property type="project" value="InterPro"/>
</dbReference>
<dbReference type="Pfam" id="PF01535">
    <property type="entry name" value="PPR"/>
    <property type="match status" value="1"/>
</dbReference>
<dbReference type="InterPro" id="IPR046960">
    <property type="entry name" value="PPR_At4g14850-like_plant"/>
</dbReference>
<dbReference type="AlphaFoldDB" id="A0A438KJJ3"/>
<gene>
    <name evidence="3" type="primary">PCMP-E66_1</name>
    <name evidence="3" type="ORF">CK203_001794</name>
</gene>
<feature type="repeat" description="PPR" evidence="2">
    <location>
        <begin position="220"/>
        <end position="254"/>
    </location>
</feature>
<organism evidence="3 4">
    <name type="scientific">Vitis vinifera</name>
    <name type="common">Grape</name>
    <dbReference type="NCBI Taxonomy" id="29760"/>
    <lineage>
        <taxon>Eukaryota</taxon>
        <taxon>Viridiplantae</taxon>
        <taxon>Streptophyta</taxon>
        <taxon>Embryophyta</taxon>
        <taxon>Tracheophyta</taxon>
        <taxon>Spermatophyta</taxon>
        <taxon>Magnoliopsida</taxon>
        <taxon>eudicotyledons</taxon>
        <taxon>Gunneridae</taxon>
        <taxon>Pentapetalae</taxon>
        <taxon>rosids</taxon>
        <taxon>Vitales</taxon>
        <taxon>Vitaceae</taxon>
        <taxon>Viteae</taxon>
        <taxon>Vitis</taxon>
    </lineage>
</organism>
<feature type="repeat" description="PPR" evidence="2">
    <location>
        <begin position="384"/>
        <end position="418"/>
    </location>
</feature>